<organism evidence="1 2">
    <name type="scientific">Mycena alexandri</name>
    <dbReference type="NCBI Taxonomy" id="1745969"/>
    <lineage>
        <taxon>Eukaryota</taxon>
        <taxon>Fungi</taxon>
        <taxon>Dikarya</taxon>
        <taxon>Basidiomycota</taxon>
        <taxon>Agaricomycotina</taxon>
        <taxon>Agaricomycetes</taxon>
        <taxon>Agaricomycetidae</taxon>
        <taxon>Agaricales</taxon>
        <taxon>Marasmiineae</taxon>
        <taxon>Mycenaceae</taxon>
        <taxon>Mycena</taxon>
    </lineage>
</organism>
<gene>
    <name evidence="1" type="ORF">C8F04DRAFT_964160</name>
</gene>
<dbReference type="AlphaFoldDB" id="A0AAD6SJH3"/>
<evidence type="ECO:0000313" key="1">
    <source>
        <dbReference type="EMBL" id="KAJ7028382.1"/>
    </source>
</evidence>
<comment type="caution">
    <text evidence="1">The sequence shown here is derived from an EMBL/GenBank/DDBJ whole genome shotgun (WGS) entry which is preliminary data.</text>
</comment>
<accession>A0AAD6SJH3</accession>
<dbReference type="Proteomes" id="UP001218188">
    <property type="component" value="Unassembled WGS sequence"/>
</dbReference>
<proteinExistence type="predicted"/>
<sequence length="234" mass="26663">GMTQYLAKVQGMPPSVETKLERRIQNFLWDDKKTVLINKETVYAPIEMGAQNLLDIIARNKAITTTWLKSFLDFGPSRPLWAFATDEYMALNLIGTDNKVVDATLRPSVFLQAWESKQILKPKELSEMMKVARRRGVSMDSLALSREVMREATIWCHIKSTANRGLFNRGTQITCLKANHKVKTVGDAEILARRRTSPGHRNSTTVHATHVRKLQQNLWAVPIRTDATARQRSY</sequence>
<name>A0AAD6SJH3_9AGAR</name>
<evidence type="ECO:0000313" key="2">
    <source>
        <dbReference type="Proteomes" id="UP001218188"/>
    </source>
</evidence>
<feature type="non-terminal residue" evidence="1">
    <location>
        <position position="1"/>
    </location>
</feature>
<protein>
    <submittedName>
        <fullName evidence="1">Uncharacterized protein</fullName>
    </submittedName>
</protein>
<dbReference type="EMBL" id="JARJCM010000113">
    <property type="protein sequence ID" value="KAJ7028382.1"/>
    <property type="molecule type" value="Genomic_DNA"/>
</dbReference>
<reference evidence="1" key="1">
    <citation type="submission" date="2023-03" db="EMBL/GenBank/DDBJ databases">
        <title>Massive genome expansion in bonnet fungi (Mycena s.s.) driven by repeated elements and novel gene families across ecological guilds.</title>
        <authorList>
            <consortium name="Lawrence Berkeley National Laboratory"/>
            <person name="Harder C.B."/>
            <person name="Miyauchi S."/>
            <person name="Viragh M."/>
            <person name="Kuo A."/>
            <person name="Thoen E."/>
            <person name="Andreopoulos B."/>
            <person name="Lu D."/>
            <person name="Skrede I."/>
            <person name="Drula E."/>
            <person name="Henrissat B."/>
            <person name="Morin E."/>
            <person name="Kohler A."/>
            <person name="Barry K."/>
            <person name="LaButti K."/>
            <person name="Morin E."/>
            <person name="Salamov A."/>
            <person name="Lipzen A."/>
            <person name="Mereny Z."/>
            <person name="Hegedus B."/>
            <person name="Baldrian P."/>
            <person name="Stursova M."/>
            <person name="Weitz H."/>
            <person name="Taylor A."/>
            <person name="Grigoriev I.V."/>
            <person name="Nagy L.G."/>
            <person name="Martin F."/>
            <person name="Kauserud H."/>
        </authorList>
    </citation>
    <scope>NUCLEOTIDE SEQUENCE</scope>
    <source>
        <strain evidence="1">CBHHK200</strain>
    </source>
</reference>
<keyword evidence="2" id="KW-1185">Reference proteome</keyword>